<dbReference type="PROSITE" id="PS50943">
    <property type="entry name" value="HTH_CROC1"/>
    <property type="match status" value="1"/>
</dbReference>
<dbReference type="RefSeq" id="WP_078336417.1">
    <property type="nucleotide sequence ID" value="NZ_MAFQ01000019.1"/>
</dbReference>
<name>A0A4R5P894_9MYCO</name>
<evidence type="ECO:0000313" key="2">
    <source>
        <dbReference type="EMBL" id="TDH19906.1"/>
    </source>
</evidence>
<feature type="domain" description="HTH cro/C1-type" evidence="1">
    <location>
        <begin position="38"/>
        <end position="73"/>
    </location>
</feature>
<sequence>MSWQQEQTNRVGQAVRALRGTRSVAWLSDETEKLGCRVTKALITDMEIGRRKYVAVHEISLLAAVLGVTPAVLLTWGDMPDGEVEVLPDRRARAELVADWWGGELMGDLIPAGKGLPRDQDTSELMHLTRQRRDTKKLLFRAQLRTIEDTTPLDKRLMAELRERLESLEKRIGELHDKINGKADG</sequence>
<organism evidence="2 3">
    <name type="scientific">Mycobacteroides franklinii</name>
    <dbReference type="NCBI Taxonomy" id="948102"/>
    <lineage>
        <taxon>Bacteria</taxon>
        <taxon>Bacillati</taxon>
        <taxon>Actinomycetota</taxon>
        <taxon>Actinomycetes</taxon>
        <taxon>Mycobacteriales</taxon>
        <taxon>Mycobacteriaceae</taxon>
        <taxon>Mycobacteroides</taxon>
    </lineage>
</organism>
<evidence type="ECO:0000259" key="1">
    <source>
        <dbReference type="PROSITE" id="PS50943"/>
    </source>
</evidence>
<gene>
    <name evidence="2" type="ORF">EJ571_17930</name>
</gene>
<proteinExistence type="predicted"/>
<evidence type="ECO:0000313" key="3">
    <source>
        <dbReference type="Proteomes" id="UP000295627"/>
    </source>
</evidence>
<accession>A0A4R5P894</accession>
<reference evidence="2 3" key="1">
    <citation type="journal article" date="2019" name="Sci. Rep.">
        <title>Extended insight into the Mycobacterium chelonae-abscessus complex through whole genome sequencing of Mycobacterium salmoniphilum outbreak and Mycobacterium salmoniphilum-like strains.</title>
        <authorList>
            <person name="Behra P.R.K."/>
            <person name="Das S."/>
            <person name="Pettersson B.M.F."/>
            <person name="Shirreff L."/>
            <person name="DuCote T."/>
            <person name="Jacobsson K.G."/>
            <person name="Ennis D.G."/>
            <person name="Kirsebom L.A."/>
        </authorList>
    </citation>
    <scope>NUCLEOTIDE SEQUENCE [LARGE SCALE GENOMIC DNA]</scope>
    <source>
        <strain evidence="2 3">DSM 45524</strain>
    </source>
</reference>
<comment type="caution">
    <text evidence="2">The sequence shown here is derived from an EMBL/GenBank/DDBJ whole genome shotgun (WGS) entry which is preliminary data.</text>
</comment>
<protein>
    <recommendedName>
        <fullName evidence="1">HTH cro/C1-type domain-containing protein</fullName>
    </recommendedName>
</protein>
<dbReference type="EMBL" id="RXLR01000018">
    <property type="protein sequence ID" value="TDH19906.1"/>
    <property type="molecule type" value="Genomic_DNA"/>
</dbReference>
<dbReference type="InterPro" id="IPR001387">
    <property type="entry name" value="Cro/C1-type_HTH"/>
</dbReference>
<dbReference type="Proteomes" id="UP000295627">
    <property type="component" value="Unassembled WGS sequence"/>
</dbReference>
<dbReference type="AlphaFoldDB" id="A0A4R5P894"/>